<dbReference type="AlphaFoldDB" id="A0AAT9HPQ6"/>
<reference evidence="1" key="2">
    <citation type="submission" date="2024-07" db="EMBL/GenBank/DDBJ databases">
        <title>Streptomyces haneummycinica sp. nov., a new antibiotic-producing actinobacterium isolated from marine sediment.</title>
        <authorList>
            <person name="Uemura M."/>
            <person name="Hamada M."/>
            <person name="Hirano S."/>
            <person name="Kobayashi K."/>
            <person name="Ohshiro T."/>
            <person name="Kobayashi T."/>
            <person name="Terahara T."/>
        </authorList>
    </citation>
    <scope>NUCLEOTIDE SEQUENCE</scope>
    <source>
        <strain evidence="1">KM77-8</strain>
    </source>
</reference>
<sequence>MGGHGGPVREGPRRRVRGAGLPLGDVDPWNLRTVLLRTEREEIPEPWARLSALADVAWLWEVQGTGRWVAVAVAHRDPGDAVRLLAVVTETAPP</sequence>
<name>A0AAT9HPQ6_9ACTN</name>
<reference evidence="1" key="1">
    <citation type="submission" date="2024-06" db="EMBL/GenBank/DDBJ databases">
        <authorList>
            <consortium name="consrtm"/>
            <person name="Uemura M."/>
            <person name="Terahara T."/>
        </authorList>
    </citation>
    <scope>NUCLEOTIDE SEQUENCE</scope>
    <source>
        <strain evidence="1">KM77-8</strain>
    </source>
</reference>
<organism evidence="1">
    <name type="scientific">Streptomyces haneummycinicus</name>
    <dbReference type="NCBI Taxonomy" id="3074435"/>
    <lineage>
        <taxon>Bacteria</taxon>
        <taxon>Bacillati</taxon>
        <taxon>Actinomycetota</taxon>
        <taxon>Actinomycetes</taxon>
        <taxon>Kitasatosporales</taxon>
        <taxon>Streptomycetaceae</taxon>
        <taxon>Streptomyces</taxon>
    </lineage>
</organism>
<evidence type="ECO:0000313" key="1">
    <source>
        <dbReference type="EMBL" id="BFO19585.1"/>
    </source>
</evidence>
<accession>A0AAT9HPQ6</accession>
<dbReference type="EMBL" id="AP035768">
    <property type="protein sequence ID" value="BFO19585.1"/>
    <property type="molecule type" value="Genomic_DNA"/>
</dbReference>
<protein>
    <recommendedName>
        <fullName evidence="2">GNAT family N-acetyltransferase</fullName>
    </recommendedName>
</protein>
<evidence type="ECO:0008006" key="2">
    <source>
        <dbReference type="Google" id="ProtNLM"/>
    </source>
</evidence>
<proteinExistence type="predicted"/>
<gene>
    <name evidence="1" type="ORF">SHKM778_59730</name>
</gene>